<dbReference type="InterPro" id="IPR017850">
    <property type="entry name" value="Alkaline_phosphatase_core_sf"/>
</dbReference>
<name>A0ABQ2N547_9ACTN</name>
<dbReference type="Proteomes" id="UP000655410">
    <property type="component" value="Unassembled WGS sequence"/>
</dbReference>
<dbReference type="RefSeq" id="WP_188782204.1">
    <property type="nucleotide sequence ID" value="NZ_BMNI01000001.1"/>
</dbReference>
<dbReference type="SUPFAM" id="SSF56219">
    <property type="entry name" value="DNase I-like"/>
    <property type="match status" value="1"/>
</dbReference>
<proteinExistence type="predicted"/>
<dbReference type="EMBL" id="BMNI01000001">
    <property type="protein sequence ID" value="GGO84766.1"/>
    <property type="molecule type" value="Genomic_DNA"/>
</dbReference>
<evidence type="ECO:0008006" key="3">
    <source>
        <dbReference type="Google" id="ProtNLM"/>
    </source>
</evidence>
<evidence type="ECO:0000313" key="1">
    <source>
        <dbReference type="EMBL" id="GGO84766.1"/>
    </source>
</evidence>
<organism evidence="1 2">
    <name type="scientific">Nocardioides phosphati</name>
    <dbReference type="NCBI Taxonomy" id="1867775"/>
    <lineage>
        <taxon>Bacteria</taxon>
        <taxon>Bacillati</taxon>
        <taxon>Actinomycetota</taxon>
        <taxon>Actinomycetes</taxon>
        <taxon>Propionibacteriales</taxon>
        <taxon>Nocardioidaceae</taxon>
        <taxon>Nocardioides</taxon>
    </lineage>
</organism>
<dbReference type="Gene3D" id="3.40.720.10">
    <property type="entry name" value="Alkaline Phosphatase, subunit A"/>
    <property type="match status" value="1"/>
</dbReference>
<reference evidence="2" key="1">
    <citation type="journal article" date="2019" name="Int. J. Syst. Evol. Microbiol.">
        <title>The Global Catalogue of Microorganisms (GCM) 10K type strain sequencing project: providing services to taxonomists for standard genome sequencing and annotation.</title>
        <authorList>
            <consortium name="The Broad Institute Genomics Platform"/>
            <consortium name="The Broad Institute Genome Sequencing Center for Infectious Disease"/>
            <person name="Wu L."/>
            <person name="Ma J."/>
        </authorList>
    </citation>
    <scope>NUCLEOTIDE SEQUENCE [LARGE SCALE GENOMIC DNA]</scope>
    <source>
        <strain evidence="2">CGMCC 4.7371</strain>
    </source>
</reference>
<accession>A0ABQ2N547</accession>
<dbReference type="SUPFAM" id="SSF53649">
    <property type="entry name" value="Alkaline phosphatase-like"/>
    <property type="match status" value="1"/>
</dbReference>
<dbReference type="Gene3D" id="3.60.10.10">
    <property type="entry name" value="Endonuclease/exonuclease/phosphatase"/>
    <property type="match status" value="1"/>
</dbReference>
<sequence length="621" mass="67018">MSPSTPARPARTLGRWLAAVTVPVVATAALLAPGAGWQHHSGTARQASSTAAAPTQFRVANFNVLGYSHTKPGGDRYPKYAGGNTRMLWTTQLMAKHDVQMIGFQEFEPPQYDKFKELMGSSWDVWPGRAFTDSTSESVAWRTKDWTAIQRLTYKSPYFYGHLRIHPLVKLRNNHTGQLVWLMNTHNPADTRGDAQQWRDAAERVQAKLVNKLQAADPDIPVLFTGDMNDREKFYCPMTYLTDLESASGGVHGEPADGDPYLCQPHLPMIYDWIMGTSNIGFSGYTEDDSDFVDKTSDHAFVFANASIAPQPARAAGVKRVVVVDIQGLRSNTVKAGRAPFLSSLVAQGAATFQARADNDNRLALPNTISLLSSRPVATSIGGHGVTSNRYSGPSVHAAAGQYVSSIYDMAHNLGMRTAFYSGDARSKLVTRTWDSSLAGSDKYGVDNGRGKIDGRLISTSDADPYKAARQALTDRPARITVLQLGGVLRAGERYGWHSTEYIRAVSVADTRLRRLVGGLQGTASTAGSTLVVVTASVPGAPVSTYGYGVPLVVWGPSVPHADLYAMNPQYTRPAGSQRLPATGTPINTGVIGNLAASALTLPAIPRSRFDAHLRLGVFGP</sequence>
<protein>
    <recommendedName>
        <fullName evidence="3">Endonuclease/exonuclease/phosphatase domain-containing protein</fullName>
    </recommendedName>
</protein>
<evidence type="ECO:0000313" key="2">
    <source>
        <dbReference type="Proteomes" id="UP000655410"/>
    </source>
</evidence>
<gene>
    <name evidence="1" type="ORF">GCM10011584_03130</name>
</gene>
<keyword evidence="2" id="KW-1185">Reference proteome</keyword>
<comment type="caution">
    <text evidence="1">The sequence shown here is derived from an EMBL/GenBank/DDBJ whole genome shotgun (WGS) entry which is preliminary data.</text>
</comment>
<dbReference type="InterPro" id="IPR036691">
    <property type="entry name" value="Endo/exonu/phosph_ase_sf"/>
</dbReference>